<evidence type="ECO:0000313" key="5">
    <source>
        <dbReference type="EMBL" id="MCI0129510.1"/>
    </source>
</evidence>
<sequence length="551" mass="59250">MTLRTAVLAAVLASGVALSSVMAAEPAAVQDGGELTMAITNSPPNWNPISATGDITTNRQQQWPFYPHPFLTGTDASVTLNTQLLKSATVVSENPMVLEYVIRDEAVWSDGTPITAADFEYTQQAQDPKACPDCQAAFTQGYDLITKIEASNNGKTVRMTFDKPFAPWQTLFPYIFPAHVAATYGDLATSFNTGFSENVPKVSGGPYLVESYEDGVSMTLVRNPKWYGNPPHLDTIRFRYIASVDEQVTALQNGEIDALYGGVTLDTAEAINQMFGVTTDVRPSLTYYHFSLKASGDVMGDKVLRQAIVKALDIPDMTRRTVGQYVEGAQPMTSSAYIPGQTVGGIAAVHDNTGTTGVGTGDIAGATSLLEGAGYKIVDGKLMLPDGKPLRDLEILTYSIDPIRVQLAELAQAQLAKIGITAVIDAADRSRYNPEARAGNFDIHTTATALDLGAMSLAQWYQTGAARNYFGYSSPVVDDLVNQISVTLDDAKTVDLTNQLDVALLGDGIVVPLFPITNMAVYADKFVNIFANPSKYGTTMNIEEWGLKAAQ</sequence>
<proteinExistence type="inferred from homology"/>
<dbReference type="InterPro" id="IPR039424">
    <property type="entry name" value="SBP_5"/>
</dbReference>
<dbReference type="PANTHER" id="PTHR30290:SF65">
    <property type="entry name" value="MONOACYL PHOSPHATIDYLINOSITOL TETRAMANNOSIDE-BINDING PROTEIN LPQW-RELATED"/>
    <property type="match status" value="1"/>
</dbReference>
<dbReference type="Gene3D" id="3.40.190.10">
    <property type="entry name" value="Periplasmic binding protein-like II"/>
    <property type="match status" value="1"/>
</dbReference>
<organism evidence="5 6">
    <name type="scientific">Paradevosia shaoguanensis</name>
    <dbReference type="NCBI Taxonomy" id="1335043"/>
    <lineage>
        <taxon>Bacteria</taxon>
        <taxon>Pseudomonadati</taxon>
        <taxon>Pseudomonadota</taxon>
        <taxon>Alphaproteobacteria</taxon>
        <taxon>Hyphomicrobiales</taxon>
        <taxon>Devosiaceae</taxon>
        <taxon>Paradevosia</taxon>
    </lineage>
</organism>
<dbReference type="GO" id="GO:0030288">
    <property type="term" value="C:outer membrane-bounded periplasmic space"/>
    <property type="evidence" value="ECO:0007669"/>
    <property type="project" value="UniProtKB-ARBA"/>
</dbReference>
<evidence type="ECO:0000256" key="3">
    <source>
        <dbReference type="SAM" id="SignalP"/>
    </source>
</evidence>
<comment type="caution">
    <text evidence="5">The sequence shown here is derived from an EMBL/GenBank/DDBJ whole genome shotgun (WGS) entry which is preliminary data.</text>
</comment>
<keyword evidence="6" id="KW-1185">Reference proteome</keyword>
<dbReference type="EMBL" id="JALAZD010000005">
    <property type="protein sequence ID" value="MCI0129510.1"/>
    <property type="molecule type" value="Genomic_DNA"/>
</dbReference>
<dbReference type="RefSeq" id="WP_281737367.1">
    <property type="nucleotide sequence ID" value="NZ_JAKETQ010000005.1"/>
</dbReference>
<gene>
    <name evidence="5" type="ORF">ML536_21965</name>
</gene>
<comment type="similarity">
    <text evidence="2">Belongs to the bacterial solute-binding protein 5 family.</text>
</comment>
<dbReference type="PANTHER" id="PTHR30290">
    <property type="entry name" value="PERIPLASMIC BINDING COMPONENT OF ABC TRANSPORTER"/>
    <property type="match status" value="1"/>
</dbReference>
<dbReference type="CDD" id="cd08501">
    <property type="entry name" value="PBP2_Lpqw"/>
    <property type="match status" value="1"/>
</dbReference>
<keyword evidence="3" id="KW-0732">Signal</keyword>
<protein>
    <submittedName>
        <fullName evidence="5">ABC transporter family substrate-binding protein</fullName>
    </submittedName>
</protein>
<dbReference type="InterPro" id="IPR030678">
    <property type="entry name" value="Peptide/Ni-bd"/>
</dbReference>
<evidence type="ECO:0000256" key="1">
    <source>
        <dbReference type="ARBA" id="ARBA00004418"/>
    </source>
</evidence>
<dbReference type="Gene3D" id="3.90.76.10">
    <property type="entry name" value="Dipeptide-binding Protein, Domain 1"/>
    <property type="match status" value="1"/>
</dbReference>
<feature type="chain" id="PRO_5041260795" evidence="3">
    <location>
        <begin position="24"/>
        <end position="551"/>
    </location>
</feature>
<dbReference type="AlphaFoldDB" id="A0AA41QR65"/>
<reference evidence="5" key="1">
    <citation type="submission" date="2022-03" db="EMBL/GenBank/DDBJ databases">
        <title>The complete genome sequence of a Methyloterrigena soli.</title>
        <authorList>
            <person name="Zi Z."/>
        </authorList>
    </citation>
    <scope>NUCLEOTIDE SEQUENCE</scope>
    <source>
        <strain evidence="5">M48</strain>
    </source>
</reference>
<evidence type="ECO:0000256" key="2">
    <source>
        <dbReference type="ARBA" id="ARBA00005695"/>
    </source>
</evidence>
<name>A0AA41QR65_9HYPH</name>
<dbReference type="SUPFAM" id="SSF53850">
    <property type="entry name" value="Periplasmic binding protein-like II"/>
    <property type="match status" value="1"/>
</dbReference>
<dbReference type="GO" id="GO:0015833">
    <property type="term" value="P:peptide transport"/>
    <property type="evidence" value="ECO:0007669"/>
    <property type="project" value="TreeGrafter"/>
</dbReference>
<dbReference type="PIRSF" id="PIRSF002741">
    <property type="entry name" value="MppA"/>
    <property type="match status" value="1"/>
</dbReference>
<comment type="subcellular location">
    <subcellularLocation>
        <location evidence="1">Periplasm</location>
    </subcellularLocation>
</comment>
<evidence type="ECO:0000259" key="4">
    <source>
        <dbReference type="Pfam" id="PF00496"/>
    </source>
</evidence>
<feature type="domain" description="Solute-binding protein family 5" evidence="4">
    <location>
        <begin position="82"/>
        <end position="453"/>
    </location>
</feature>
<dbReference type="Proteomes" id="UP001156140">
    <property type="component" value="Unassembled WGS sequence"/>
</dbReference>
<dbReference type="Gene3D" id="3.10.105.10">
    <property type="entry name" value="Dipeptide-binding Protein, Domain 3"/>
    <property type="match status" value="1"/>
</dbReference>
<dbReference type="GO" id="GO:0043190">
    <property type="term" value="C:ATP-binding cassette (ABC) transporter complex"/>
    <property type="evidence" value="ECO:0007669"/>
    <property type="project" value="InterPro"/>
</dbReference>
<feature type="signal peptide" evidence="3">
    <location>
        <begin position="1"/>
        <end position="23"/>
    </location>
</feature>
<evidence type="ECO:0000313" key="6">
    <source>
        <dbReference type="Proteomes" id="UP001156140"/>
    </source>
</evidence>
<dbReference type="GO" id="GO:1904680">
    <property type="term" value="F:peptide transmembrane transporter activity"/>
    <property type="evidence" value="ECO:0007669"/>
    <property type="project" value="TreeGrafter"/>
</dbReference>
<dbReference type="InterPro" id="IPR000914">
    <property type="entry name" value="SBP_5_dom"/>
</dbReference>
<accession>A0AA41QR65</accession>
<dbReference type="Pfam" id="PF00496">
    <property type="entry name" value="SBP_bac_5"/>
    <property type="match status" value="1"/>
</dbReference>